<evidence type="ECO:0000313" key="3">
    <source>
        <dbReference type="EMBL" id="SPF27799.1"/>
    </source>
</evidence>
<dbReference type="Pfam" id="PF01370">
    <property type="entry name" value="Epimerase"/>
    <property type="match status" value="1"/>
</dbReference>
<dbReference type="Pfam" id="PF13781">
    <property type="entry name" value="DoxX_3"/>
    <property type="match status" value="1"/>
</dbReference>
<dbReference type="RefSeq" id="WP_108780576.1">
    <property type="nucleotide sequence ID" value="NZ_OMKW01000001.1"/>
</dbReference>
<dbReference type="Gene3D" id="3.40.50.720">
    <property type="entry name" value="NAD(P)-binding Rossmann-like Domain"/>
    <property type="match status" value="1"/>
</dbReference>
<keyword evidence="1" id="KW-1133">Transmembrane helix</keyword>
<protein>
    <recommendedName>
        <fullName evidence="2">NAD-dependent epimerase/dehydratase domain-containing protein</fullName>
    </recommendedName>
</protein>
<dbReference type="InterPro" id="IPR036291">
    <property type="entry name" value="NAD(P)-bd_dom_sf"/>
</dbReference>
<gene>
    <name evidence="3" type="ORF">POI8812_00094</name>
</gene>
<evidence type="ECO:0000256" key="1">
    <source>
        <dbReference type="SAM" id="Phobius"/>
    </source>
</evidence>
<keyword evidence="1" id="KW-0812">Transmembrane</keyword>
<feature type="transmembrane region" description="Helical" evidence="1">
    <location>
        <begin position="306"/>
        <end position="328"/>
    </location>
</feature>
<keyword evidence="4" id="KW-1185">Reference proteome</keyword>
<sequence>MAHSQNVLVLGVSGLIGAAIARDLVTVGHVVRGVARTPPRHLPGVDCISADLTKLDPAGWADVLRNIDTVVNAAGALQDGLRDNLDAIHLQMIEALVEAIGSRPIRVVQISAAGASADASTAFMRTKAMGDAVLQSSGIDQVILRPALVLAPTAYGGTALLRAAASLPGFVPRIMEDVEIQTVSVNDIGQTVLAAVERRIATGEVIELAEPDAYNFPSLIAQMRRWIGLPDGVSVPVPAPLVSILGRCADLAGWLGWHSPLRSTALKTLRDGVRAEPHPEHPCTSLPQTLAAMPATTQDLRFARTYLMLPVAIVTLALFWCVSGLIALLDPARAASVLGSPPAAWQMAFVYLGAFADIIVGLAVLVRRFARSACFAMMLISLSYMAGAALLAPALWLDPLGPMVKVIPGFTLAFVTASLLDER</sequence>
<name>A0A2R8A6E8_9RHOB</name>
<dbReference type="OrthoDB" id="5377001at2"/>
<feature type="transmembrane region" description="Helical" evidence="1">
    <location>
        <begin position="348"/>
        <end position="366"/>
    </location>
</feature>
<proteinExistence type="predicted"/>
<dbReference type="AlphaFoldDB" id="A0A2R8A6E8"/>
<organism evidence="3 4">
    <name type="scientific">Pontivivens insulae</name>
    <dbReference type="NCBI Taxonomy" id="1639689"/>
    <lineage>
        <taxon>Bacteria</taxon>
        <taxon>Pseudomonadati</taxon>
        <taxon>Pseudomonadota</taxon>
        <taxon>Alphaproteobacteria</taxon>
        <taxon>Rhodobacterales</taxon>
        <taxon>Paracoccaceae</taxon>
        <taxon>Pontivivens</taxon>
    </lineage>
</organism>
<feature type="transmembrane region" description="Helical" evidence="1">
    <location>
        <begin position="373"/>
        <end position="396"/>
    </location>
</feature>
<reference evidence="3 4" key="1">
    <citation type="submission" date="2018-03" db="EMBL/GenBank/DDBJ databases">
        <authorList>
            <person name="Keele B.F."/>
        </authorList>
    </citation>
    <scope>NUCLEOTIDE SEQUENCE [LARGE SCALE GENOMIC DNA]</scope>
    <source>
        <strain evidence="3 4">CeCT 8812</strain>
    </source>
</reference>
<dbReference type="GO" id="GO:0044877">
    <property type="term" value="F:protein-containing complex binding"/>
    <property type="evidence" value="ECO:0007669"/>
    <property type="project" value="TreeGrafter"/>
</dbReference>
<dbReference type="InterPro" id="IPR025695">
    <property type="entry name" value="DoxX-like"/>
</dbReference>
<dbReference type="PANTHER" id="PTHR12126">
    <property type="entry name" value="NADH-UBIQUINONE OXIDOREDUCTASE 39 KDA SUBUNIT-RELATED"/>
    <property type="match status" value="1"/>
</dbReference>
<dbReference type="InterPro" id="IPR051207">
    <property type="entry name" value="ComplexI_NDUFA9_subunit"/>
</dbReference>
<evidence type="ECO:0000259" key="2">
    <source>
        <dbReference type="Pfam" id="PF01370"/>
    </source>
</evidence>
<evidence type="ECO:0000313" key="4">
    <source>
        <dbReference type="Proteomes" id="UP000244932"/>
    </source>
</evidence>
<accession>A0A2R8A6E8</accession>
<keyword evidence="1" id="KW-0472">Membrane</keyword>
<dbReference type="EMBL" id="OMKW01000001">
    <property type="protein sequence ID" value="SPF27799.1"/>
    <property type="molecule type" value="Genomic_DNA"/>
</dbReference>
<dbReference type="InterPro" id="IPR001509">
    <property type="entry name" value="Epimerase_deHydtase"/>
</dbReference>
<dbReference type="Proteomes" id="UP000244932">
    <property type="component" value="Unassembled WGS sequence"/>
</dbReference>
<dbReference type="SUPFAM" id="SSF51735">
    <property type="entry name" value="NAD(P)-binding Rossmann-fold domains"/>
    <property type="match status" value="1"/>
</dbReference>
<feature type="domain" description="NAD-dependent epimerase/dehydratase" evidence="2">
    <location>
        <begin position="7"/>
        <end position="153"/>
    </location>
</feature>
<dbReference type="PANTHER" id="PTHR12126:SF11">
    <property type="entry name" value="NADH DEHYDROGENASE [UBIQUINONE] 1 ALPHA SUBCOMPLEX SUBUNIT 9, MITOCHONDRIAL"/>
    <property type="match status" value="1"/>
</dbReference>